<accession>A0A6J7WE62</accession>
<protein>
    <submittedName>
        <fullName evidence="2">Uncharacterized protein</fullName>
    </submittedName>
</protein>
<gene>
    <name evidence="2" type="ORF">UFOVP154_51</name>
    <name evidence="1" type="ORF">UFOVP8_36</name>
</gene>
<reference evidence="2" key="1">
    <citation type="submission" date="2020-05" db="EMBL/GenBank/DDBJ databases">
        <authorList>
            <person name="Chiriac C."/>
            <person name="Salcher M."/>
            <person name="Ghai R."/>
            <person name="Kavagutti S V."/>
        </authorList>
    </citation>
    <scope>NUCLEOTIDE SEQUENCE</scope>
</reference>
<sequence length="136" mass="15344">MNWDWLTALFGAMVPNEESTQKQQFAWRVRVGLVACGTFTAFVVSQMIEYGWMPALSSGFAQKSQLTRVSESLNEGQKTILLKIVDRDLFMLRVRHCSATSAGEKQLFWGQIEIQLADRLRIAGAPYTLPPCESLQ</sequence>
<name>A0A6J7WE62_9CAUD</name>
<evidence type="ECO:0000313" key="1">
    <source>
        <dbReference type="EMBL" id="CAB4121219.1"/>
    </source>
</evidence>
<proteinExistence type="predicted"/>
<evidence type="ECO:0000313" key="2">
    <source>
        <dbReference type="EMBL" id="CAB5170827.1"/>
    </source>
</evidence>
<organism evidence="2">
    <name type="scientific">uncultured Caudovirales phage</name>
    <dbReference type="NCBI Taxonomy" id="2100421"/>
    <lineage>
        <taxon>Viruses</taxon>
        <taxon>Duplodnaviria</taxon>
        <taxon>Heunggongvirae</taxon>
        <taxon>Uroviricota</taxon>
        <taxon>Caudoviricetes</taxon>
        <taxon>Peduoviridae</taxon>
        <taxon>Maltschvirus</taxon>
        <taxon>Maltschvirus maltsch</taxon>
    </lineage>
</organism>
<dbReference type="EMBL" id="LR796144">
    <property type="protein sequence ID" value="CAB4121219.1"/>
    <property type="molecule type" value="Genomic_DNA"/>
</dbReference>
<dbReference type="EMBL" id="LR798202">
    <property type="protein sequence ID" value="CAB5170827.1"/>
    <property type="molecule type" value="Genomic_DNA"/>
</dbReference>